<dbReference type="OrthoDB" id="9869433at2"/>
<organism evidence="1 2">
    <name type="scientific">Pseudoalteromonas luteoviolacea</name>
    <dbReference type="NCBI Taxonomy" id="43657"/>
    <lineage>
        <taxon>Bacteria</taxon>
        <taxon>Pseudomonadati</taxon>
        <taxon>Pseudomonadota</taxon>
        <taxon>Gammaproteobacteria</taxon>
        <taxon>Alteromonadales</taxon>
        <taxon>Pseudoalteromonadaceae</taxon>
        <taxon>Pseudoalteromonas</taxon>
    </lineage>
</organism>
<dbReference type="RefSeq" id="WP_065793150.1">
    <property type="nucleotide sequence ID" value="NZ_MAUJ01000032.1"/>
</dbReference>
<name>A0A1C0TJ52_9GAMM</name>
<proteinExistence type="predicted"/>
<dbReference type="AlphaFoldDB" id="A0A1C0TJ52"/>
<evidence type="ECO:0000313" key="2">
    <source>
        <dbReference type="Proteomes" id="UP000093366"/>
    </source>
</evidence>
<comment type="caution">
    <text evidence="1">The sequence shown here is derived from an EMBL/GenBank/DDBJ whole genome shotgun (WGS) entry which is preliminary data.</text>
</comment>
<dbReference type="EMBL" id="MAUJ01000032">
    <property type="protein sequence ID" value="OCQ17702.1"/>
    <property type="molecule type" value="Genomic_DNA"/>
</dbReference>
<evidence type="ECO:0000313" key="1">
    <source>
        <dbReference type="EMBL" id="OCQ17702.1"/>
    </source>
</evidence>
<accession>A0A1C0TJ52</accession>
<protein>
    <submittedName>
        <fullName evidence="1">Uncharacterized protein</fullName>
    </submittedName>
</protein>
<reference evidence="2" key="1">
    <citation type="submission" date="2016-07" db="EMBL/GenBank/DDBJ databases">
        <authorList>
            <person name="Florea S."/>
            <person name="Webb J.S."/>
            <person name="Jaromczyk J."/>
            <person name="Schardl C.L."/>
        </authorList>
    </citation>
    <scope>NUCLEOTIDE SEQUENCE [LARGE SCALE GENOMIC DNA]</scope>
    <source>
        <strain evidence="2">IPB1</strain>
    </source>
</reference>
<gene>
    <name evidence="1" type="ORF">A7985_25315</name>
</gene>
<dbReference type="Proteomes" id="UP000093366">
    <property type="component" value="Unassembled WGS sequence"/>
</dbReference>
<sequence length="111" mass="12488">MKVYIRVIVLLSFFISFTGVCDVTKEDKMERVIKISGGELRALTVAVKILEGYELSLLDYHITVNTNSDEYIIVFMDKNTKNSQRGSGNSVGVEVHVSTVDFSIMHSQLVR</sequence>